<dbReference type="EMBL" id="CP046565">
    <property type="protein sequence ID" value="QJD30691.1"/>
    <property type="molecule type" value="Genomic_DNA"/>
</dbReference>
<sequence>MAFDPAAALAKIKARDAHRRRRIVEGPQDVQVAVDGRSLVNFCSNDYLGLANHPAVREAFRRGVDRWGAGSGASHLVCGHAAAHHALEEELAEFTGRPRALLFSTGYMANLGVVSALAGRGDAVFEDRLNHASLLDGGLLSGARFQRYPHADARALEAALAESRAETRLVVTDGVFSMDGDLAPLPALARAARSGRAWLMVDDAHGLGVLGGEGRGTLEHFGLDETEVPVLVGTLGKALGTFGAFAAGSEDLIDYLIQRARTYVYTTALPPAVAEATRASLRLVREEPERRERLHRNVRRFRAGAESLGFELGDLIGPIQPIVIGANAEALEASRRLGERGFLVSAIRPPTVPEGTARLRITLSASHTDEQVDGLLEALAAAVPQEA</sequence>
<evidence type="ECO:0000256" key="10">
    <source>
        <dbReference type="PIRSR" id="PIRSR604723-51"/>
    </source>
</evidence>
<dbReference type="UniPathway" id="UPA00078"/>
<dbReference type="SUPFAM" id="SSF53383">
    <property type="entry name" value="PLP-dependent transferases"/>
    <property type="match status" value="1"/>
</dbReference>
<keyword evidence="13" id="KW-1185">Reference proteome</keyword>
<feature type="binding site" evidence="9">
    <location>
        <position position="351"/>
    </location>
    <ligand>
        <name>substrate</name>
    </ligand>
</feature>
<dbReference type="AlphaFoldDB" id="A0A858QA77"/>
<name>A0A858QA77_9GAMM</name>
<comment type="function">
    <text evidence="9">Catalyzes the decarboxylative condensation of pimeloyl-[acyl-carrier protein] and L-alanine to produce 8-amino-7-oxononanoate (AON), [acyl-carrier protein], and carbon dioxide.</text>
</comment>
<evidence type="ECO:0000256" key="6">
    <source>
        <dbReference type="ARBA" id="ARBA00022756"/>
    </source>
</evidence>
<dbReference type="EC" id="2.3.1.47" evidence="9"/>
<evidence type="ECO:0000313" key="12">
    <source>
        <dbReference type="EMBL" id="QJD30691.1"/>
    </source>
</evidence>
<feature type="binding site" evidence="9">
    <location>
        <begin position="106"/>
        <end position="107"/>
    </location>
    <ligand>
        <name>pyridoxal 5'-phosphate</name>
        <dbReference type="ChEBI" id="CHEBI:597326"/>
    </ligand>
</feature>
<evidence type="ECO:0000313" key="13">
    <source>
        <dbReference type="Proteomes" id="UP000503004"/>
    </source>
</evidence>
<feature type="binding site" evidence="9">
    <location>
        <position position="131"/>
    </location>
    <ligand>
        <name>substrate</name>
    </ligand>
</feature>
<dbReference type="HAMAP" id="MF_01693">
    <property type="entry name" value="BioF_aminotrans_2"/>
    <property type="match status" value="1"/>
</dbReference>
<dbReference type="InterPro" id="IPR015424">
    <property type="entry name" value="PyrdxlP-dep_Trfase"/>
</dbReference>
<dbReference type="InterPro" id="IPR004839">
    <property type="entry name" value="Aminotransferase_I/II_large"/>
</dbReference>
<evidence type="ECO:0000256" key="2">
    <source>
        <dbReference type="ARBA" id="ARBA00004746"/>
    </source>
</evidence>
<dbReference type="CDD" id="cd06454">
    <property type="entry name" value="KBL_like"/>
    <property type="match status" value="1"/>
</dbReference>
<evidence type="ECO:0000256" key="1">
    <source>
        <dbReference type="ARBA" id="ARBA00001933"/>
    </source>
</evidence>
<dbReference type="PANTHER" id="PTHR13693">
    <property type="entry name" value="CLASS II AMINOTRANSFERASE/8-AMINO-7-OXONONANOATE SYNTHASE"/>
    <property type="match status" value="1"/>
</dbReference>
<dbReference type="PANTHER" id="PTHR13693:SF100">
    <property type="entry name" value="8-AMINO-7-OXONONANOATE SYNTHASE"/>
    <property type="match status" value="1"/>
</dbReference>
<feature type="binding site" evidence="9">
    <location>
        <position position="205"/>
    </location>
    <ligand>
        <name>pyridoxal 5'-phosphate</name>
        <dbReference type="ChEBI" id="CHEBI:597326"/>
    </ligand>
</feature>
<gene>
    <name evidence="9 12" type="primary">bioF</name>
    <name evidence="12" type="ORF">GNH96_12365</name>
</gene>
<dbReference type="KEGG" id="metu:GNH96_12365"/>
<evidence type="ECO:0000256" key="7">
    <source>
        <dbReference type="ARBA" id="ARBA00022898"/>
    </source>
</evidence>
<evidence type="ECO:0000256" key="8">
    <source>
        <dbReference type="ARBA" id="ARBA00047715"/>
    </source>
</evidence>
<dbReference type="RefSeq" id="WP_169603967.1">
    <property type="nucleotide sequence ID" value="NZ_CP046565.1"/>
</dbReference>
<comment type="catalytic activity">
    <reaction evidence="8 9">
        <text>6-carboxyhexanoyl-[ACP] + L-alanine + H(+) = (8S)-8-amino-7-oxononanoate + holo-[ACP] + CO2</text>
        <dbReference type="Rhea" id="RHEA:42288"/>
        <dbReference type="Rhea" id="RHEA-COMP:9685"/>
        <dbReference type="Rhea" id="RHEA-COMP:9955"/>
        <dbReference type="ChEBI" id="CHEBI:15378"/>
        <dbReference type="ChEBI" id="CHEBI:16526"/>
        <dbReference type="ChEBI" id="CHEBI:57972"/>
        <dbReference type="ChEBI" id="CHEBI:64479"/>
        <dbReference type="ChEBI" id="CHEBI:78846"/>
        <dbReference type="ChEBI" id="CHEBI:149468"/>
        <dbReference type="EC" id="2.3.1.47"/>
    </reaction>
</comment>
<protein>
    <recommendedName>
        <fullName evidence="9">8-amino-7-oxononanoate synthase</fullName>
        <shortName evidence="9">AONS</shortName>
        <ecNumber evidence="9">2.3.1.47</ecNumber>
    </recommendedName>
    <alternativeName>
        <fullName evidence="9">7-keto-8-amino-pelargonic acid synthase</fullName>
        <shortName evidence="9">7-KAP synthase</shortName>
        <shortName evidence="9">KAPA synthase</shortName>
    </alternativeName>
    <alternativeName>
        <fullName evidence="9">8-amino-7-ketopelargonate synthase</fullName>
    </alternativeName>
</protein>
<evidence type="ECO:0000256" key="5">
    <source>
        <dbReference type="ARBA" id="ARBA00022679"/>
    </source>
</evidence>
<comment type="subunit">
    <text evidence="4 9">Homodimer.</text>
</comment>
<dbReference type="NCBIfam" id="TIGR00858">
    <property type="entry name" value="bioF"/>
    <property type="match status" value="1"/>
</dbReference>
<comment type="cofactor">
    <cofactor evidence="1 9 10">
        <name>pyridoxal 5'-phosphate</name>
        <dbReference type="ChEBI" id="CHEBI:597326"/>
    </cofactor>
</comment>
<dbReference type="GO" id="GO:0009102">
    <property type="term" value="P:biotin biosynthetic process"/>
    <property type="evidence" value="ECO:0007669"/>
    <property type="project" value="UniProtKB-UniRule"/>
</dbReference>
<keyword evidence="5 9" id="KW-0808">Transferase</keyword>
<feature type="binding site" evidence="9">
    <location>
        <position position="177"/>
    </location>
    <ligand>
        <name>pyridoxal 5'-phosphate</name>
        <dbReference type="ChEBI" id="CHEBI:597326"/>
    </ligand>
</feature>
<dbReference type="GO" id="GO:0030170">
    <property type="term" value="F:pyridoxal phosphate binding"/>
    <property type="evidence" value="ECO:0007669"/>
    <property type="project" value="UniProtKB-UniRule"/>
</dbReference>
<dbReference type="InterPro" id="IPR004723">
    <property type="entry name" value="AONS_Archaea/Proteobacteria"/>
</dbReference>
<dbReference type="InterPro" id="IPR050087">
    <property type="entry name" value="AON_synthase_class-II"/>
</dbReference>
<dbReference type="Gene3D" id="3.40.640.10">
    <property type="entry name" value="Type I PLP-dependent aspartate aminotransferase-like (Major domain)"/>
    <property type="match status" value="1"/>
</dbReference>
<dbReference type="InterPro" id="IPR015421">
    <property type="entry name" value="PyrdxlP-dep_Trfase_major"/>
</dbReference>
<evidence type="ECO:0000259" key="11">
    <source>
        <dbReference type="Pfam" id="PF00155"/>
    </source>
</evidence>
<dbReference type="Pfam" id="PF00155">
    <property type="entry name" value="Aminotran_1_2"/>
    <property type="match status" value="1"/>
</dbReference>
<dbReference type="GO" id="GO:0008710">
    <property type="term" value="F:8-amino-7-oxononanoate synthase activity"/>
    <property type="evidence" value="ECO:0007669"/>
    <property type="project" value="UniProtKB-UniRule"/>
</dbReference>
<feature type="binding site" evidence="9">
    <location>
        <position position="19"/>
    </location>
    <ligand>
        <name>substrate</name>
    </ligand>
</feature>
<keyword evidence="12" id="KW-0012">Acyltransferase</keyword>
<dbReference type="InterPro" id="IPR001917">
    <property type="entry name" value="Aminotrans_II_pyridoxalP_BS"/>
</dbReference>
<dbReference type="InterPro" id="IPR015422">
    <property type="entry name" value="PyrdxlP-dep_Trfase_small"/>
</dbReference>
<dbReference type="Gene3D" id="3.90.1150.10">
    <property type="entry name" value="Aspartate Aminotransferase, domain 1"/>
    <property type="match status" value="1"/>
</dbReference>
<feature type="modified residue" description="N6-(pyridoxal phosphate)lysine" evidence="9 10">
    <location>
        <position position="237"/>
    </location>
</feature>
<keyword evidence="7 9" id="KW-0663">Pyridoxal phosphate</keyword>
<keyword evidence="6 9" id="KW-0093">Biotin biosynthesis</keyword>
<organism evidence="12 13">
    <name type="scientific">Methylococcus geothermalis</name>
    <dbReference type="NCBI Taxonomy" id="2681310"/>
    <lineage>
        <taxon>Bacteria</taxon>
        <taxon>Pseudomonadati</taxon>
        <taxon>Pseudomonadota</taxon>
        <taxon>Gammaproteobacteria</taxon>
        <taxon>Methylococcales</taxon>
        <taxon>Methylococcaceae</taxon>
        <taxon>Methylococcus</taxon>
    </lineage>
</organism>
<comment type="similarity">
    <text evidence="3 9">Belongs to the class-II pyridoxal-phosphate-dependent aminotransferase family. BioF subfamily.</text>
</comment>
<feature type="domain" description="Aminotransferase class I/classII large" evidence="11">
    <location>
        <begin position="39"/>
        <end position="379"/>
    </location>
</feature>
<dbReference type="InterPro" id="IPR022834">
    <property type="entry name" value="AONS_Proteobacteria"/>
</dbReference>
<dbReference type="Proteomes" id="UP000503004">
    <property type="component" value="Chromosome"/>
</dbReference>
<feature type="binding site" evidence="9">
    <location>
        <position position="234"/>
    </location>
    <ligand>
        <name>pyridoxal 5'-phosphate</name>
        <dbReference type="ChEBI" id="CHEBI:597326"/>
    </ligand>
</feature>
<comment type="pathway">
    <text evidence="2 9">Cofactor biosynthesis; biotin biosynthesis.</text>
</comment>
<evidence type="ECO:0000256" key="4">
    <source>
        <dbReference type="ARBA" id="ARBA00011738"/>
    </source>
</evidence>
<accession>A0A858QA77</accession>
<proteinExistence type="inferred from homology"/>
<dbReference type="PROSITE" id="PS00599">
    <property type="entry name" value="AA_TRANSFER_CLASS_2"/>
    <property type="match status" value="1"/>
</dbReference>
<reference evidence="13" key="1">
    <citation type="submission" date="2019-12" db="EMBL/GenBank/DDBJ databases">
        <authorList>
            <person name="Awala S.I."/>
            <person name="Rhee S.K."/>
        </authorList>
    </citation>
    <scope>NUCLEOTIDE SEQUENCE [LARGE SCALE GENOMIC DNA]</scope>
    <source>
        <strain evidence="13">IM1</strain>
    </source>
</reference>
<evidence type="ECO:0000256" key="3">
    <source>
        <dbReference type="ARBA" id="ARBA00010008"/>
    </source>
</evidence>
<evidence type="ECO:0000256" key="9">
    <source>
        <dbReference type="HAMAP-Rule" id="MF_01693"/>
    </source>
</evidence>